<dbReference type="InterPro" id="IPR003778">
    <property type="entry name" value="CT_A_B"/>
</dbReference>
<evidence type="ECO:0000256" key="1">
    <source>
        <dbReference type="ARBA" id="ARBA00022741"/>
    </source>
</evidence>
<proteinExistence type="predicted"/>
<sequence length="314" mass="34241">MAFKVIQTGVLALIQDLGRRGFHAIGLSNGGPMDEYAFRLGNRLLGNDDNAAQIEITYGLFSLEATAPTTIALCGGDLGATLNGEPLLCWQTYKVEKGDRLAFQQPKYGLRAYLAVVGGFQCEPTLGSVSTVIREKVGGLTGKGEKLQKGDLIPFEAFFGALQNNVPRFAIPDYSSKEIPMVLGYQHDQFNSIQVAHFLSSEYKVSQSFDRMGYRMEGRSIAYDGAGIVSEGIAYGSIQIPKDGQPIVLLKDRQTIGGYPKMGCVTTWGGSLLAQKMAGDKVQFSAISVEEEEQERVLFHARLDTLSRRYSTVA</sequence>
<evidence type="ECO:0000256" key="2">
    <source>
        <dbReference type="ARBA" id="ARBA00022801"/>
    </source>
</evidence>
<accession>A0ABW4B4E5</accession>
<dbReference type="NCBIfam" id="TIGR00724">
    <property type="entry name" value="urea_amlyse_rel"/>
    <property type="match status" value="1"/>
</dbReference>
<dbReference type="InterPro" id="IPR052708">
    <property type="entry name" value="PxpC"/>
</dbReference>
<name>A0ABW4B4E5_9GAMM</name>
<keyword evidence="6" id="KW-1185">Reference proteome</keyword>
<protein>
    <submittedName>
        <fullName evidence="5">Biotin-dependent carboxyltransferase family protein</fullName>
    </submittedName>
</protein>
<dbReference type="EMBL" id="JBHTMN010000018">
    <property type="protein sequence ID" value="MFD1385097.1"/>
    <property type="molecule type" value="Genomic_DNA"/>
</dbReference>
<keyword evidence="2" id="KW-0378">Hydrolase</keyword>
<dbReference type="SMART" id="SM00797">
    <property type="entry name" value="AHS2"/>
    <property type="match status" value="1"/>
</dbReference>
<reference evidence="6" key="1">
    <citation type="journal article" date="2019" name="Int. J. Syst. Evol. Microbiol.">
        <title>The Global Catalogue of Microorganisms (GCM) 10K type strain sequencing project: providing services to taxonomists for standard genome sequencing and annotation.</title>
        <authorList>
            <consortium name="The Broad Institute Genomics Platform"/>
            <consortium name="The Broad Institute Genome Sequencing Center for Infectious Disease"/>
            <person name="Wu L."/>
            <person name="Ma J."/>
        </authorList>
    </citation>
    <scope>NUCLEOTIDE SEQUENCE [LARGE SCALE GENOMIC DNA]</scope>
    <source>
        <strain evidence="6">JCM 30774</strain>
    </source>
</reference>
<dbReference type="Gene3D" id="2.40.100.10">
    <property type="entry name" value="Cyclophilin-like"/>
    <property type="match status" value="1"/>
</dbReference>
<dbReference type="Pfam" id="PF02626">
    <property type="entry name" value="CT_A_B"/>
    <property type="match status" value="1"/>
</dbReference>
<dbReference type="PANTHER" id="PTHR43309:SF4">
    <property type="entry name" value="CARBOXYLTRANSFERASE DOMAIN-CONTAINING PROTEIN"/>
    <property type="match status" value="1"/>
</dbReference>
<evidence type="ECO:0000313" key="5">
    <source>
        <dbReference type="EMBL" id="MFD1385097.1"/>
    </source>
</evidence>
<evidence type="ECO:0000259" key="4">
    <source>
        <dbReference type="SMART" id="SM00797"/>
    </source>
</evidence>
<organism evidence="5 6">
    <name type="scientific">Rhodanobacter aciditrophus</name>
    <dbReference type="NCBI Taxonomy" id="1623218"/>
    <lineage>
        <taxon>Bacteria</taxon>
        <taxon>Pseudomonadati</taxon>
        <taxon>Pseudomonadota</taxon>
        <taxon>Gammaproteobacteria</taxon>
        <taxon>Lysobacterales</taxon>
        <taxon>Rhodanobacteraceae</taxon>
        <taxon>Rhodanobacter</taxon>
    </lineage>
</organism>
<dbReference type="PANTHER" id="PTHR43309">
    <property type="entry name" value="5-OXOPROLINASE SUBUNIT C"/>
    <property type="match status" value="1"/>
</dbReference>
<gene>
    <name evidence="5" type="ORF">ACFQ45_17215</name>
</gene>
<keyword evidence="3" id="KW-0067">ATP-binding</keyword>
<keyword evidence="1" id="KW-0547">Nucleotide-binding</keyword>
<dbReference type="RefSeq" id="WP_377369936.1">
    <property type="nucleotide sequence ID" value="NZ_JBHTMN010000018.1"/>
</dbReference>
<comment type="caution">
    <text evidence="5">The sequence shown here is derived from an EMBL/GenBank/DDBJ whole genome shotgun (WGS) entry which is preliminary data.</text>
</comment>
<dbReference type="InterPro" id="IPR029000">
    <property type="entry name" value="Cyclophilin-like_dom_sf"/>
</dbReference>
<dbReference type="Proteomes" id="UP001597059">
    <property type="component" value="Unassembled WGS sequence"/>
</dbReference>
<dbReference type="SUPFAM" id="SSF50891">
    <property type="entry name" value="Cyclophilin-like"/>
    <property type="match status" value="1"/>
</dbReference>
<evidence type="ECO:0000256" key="3">
    <source>
        <dbReference type="ARBA" id="ARBA00022840"/>
    </source>
</evidence>
<evidence type="ECO:0000313" key="6">
    <source>
        <dbReference type="Proteomes" id="UP001597059"/>
    </source>
</evidence>
<feature type="domain" description="Carboxyltransferase" evidence="4">
    <location>
        <begin position="24"/>
        <end position="303"/>
    </location>
</feature>